<dbReference type="InterPro" id="IPR034197">
    <property type="entry name" value="Peptidases_S8_3"/>
</dbReference>
<dbReference type="InterPro" id="IPR041469">
    <property type="entry name" value="Subtilisin-like_FN3"/>
</dbReference>
<dbReference type="InterPro" id="IPR000209">
    <property type="entry name" value="Peptidase_S8/S53_dom"/>
</dbReference>
<evidence type="ECO:0000256" key="3">
    <source>
        <dbReference type="ARBA" id="ARBA00022729"/>
    </source>
</evidence>
<evidence type="ECO:0000256" key="1">
    <source>
        <dbReference type="ARBA" id="ARBA00011073"/>
    </source>
</evidence>
<evidence type="ECO:0000259" key="6">
    <source>
        <dbReference type="Pfam" id="PF00082"/>
    </source>
</evidence>
<dbReference type="GO" id="GO:0004252">
    <property type="term" value="F:serine-type endopeptidase activity"/>
    <property type="evidence" value="ECO:0007669"/>
    <property type="project" value="InterPro"/>
</dbReference>
<feature type="domain" description="Subtilisin-like protease fibronectin type-III" evidence="8">
    <location>
        <begin position="490"/>
        <end position="586"/>
    </location>
</feature>
<feature type="domain" description="Peptidase S8/S53" evidence="6">
    <location>
        <begin position="202"/>
        <end position="403"/>
    </location>
</feature>
<evidence type="ECO:0000256" key="2">
    <source>
        <dbReference type="ARBA" id="ARBA00022670"/>
    </source>
</evidence>
<comment type="caution">
    <text evidence="5">Lacks conserved residue(s) required for the propagation of feature annotation.</text>
</comment>
<dbReference type="EMBL" id="JACMSC010000006">
    <property type="protein sequence ID" value="KAG6517089.1"/>
    <property type="molecule type" value="Genomic_DNA"/>
</dbReference>
<dbReference type="Proteomes" id="UP000734854">
    <property type="component" value="Unassembled WGS sequence"/>
</dbReference>
<reference evidence="9 10" key="1">
    <citation type="submission" date="2020-08" db="EMBL/GenBank/DDBJ databases">
        <title>Plant Genome Project.</title>
        <authorList>
            <person name="Zhang R.-G."/>
        </authorList>
    </citation>
    <scope>NUCLEOTIDE SEQUENCE [LARGE SCALE GENOMIC DNA]</scope>
    <source>
        <tissue evidence="9">Rhizome</tissue>
    </source>
</reference>
<evidence type="ECO:0000256" key="4">
    <source>
        <dbReference type="ARBA" id="ARBA00022825"/>
    </source>
</evidence>
<dbReference type="GO" id="GO:0006508">
    <property type="term" value="P:proteolysis"/>
    <property type="evidence" value="ECO:0007669"/>
    <property type="project" value="UniProtKB-KW"/>
</dbReference>
<evidence type="ECO:0000259" key="8">
    <source>
        <dbReference type="Pfam" id="PF17766"/>
    </source>
</evidence>
<dbReference type="Pfam" id="PF00082">
    <property type="entry name" value="Peptidase_S8"/>
    <property type="match status" value="1"/>
</dbReference>
<sequence length="592" mass="63922">MPLARRVLYFDLGGAHFPGETRRCVRMTFAVAFLSLSAGALSSSTAPLLHLHPRSLRLQIAPLVHRSLGSVSGFPRKIRLNYPRSSNSPDILGSSSQLYIVYLGERKHENPEDVTDSHVDMLTCLLGSKKDAMTSIVYSYRHGFSGFAAMLTEAQVKQLAESPDVICVEPNRNYELQTTRSWDFLGLQYDHPTELLEKSNYGDDIIIGIIDTGIWPESKSFDDDGYGPIPSRWKGVCQVGDAFGPANCNRKIIGARYYTTRIDPAQLKMDYISPRDFNGHGTLTASVAAGSIVHGANFHGLAAGVARGGAPRARLAVYKAVWGTGRGNGATNSIVILAAVDDAIHDGVDVLSLSLGLLQDNSFGVLHAVAKGLTVVYAAGNSGPTPQTVVNTAPWVITVAASTIDRAILTPIRVATNVNSYGMPIQAESLESLPLKIADPFDFGGGQIDPNKASDPGLVYDIDPQEYYKFFKCTEGEFSICDQELELVYNLNLPSICVPDLIDAKTVGRTVTNVGKVDAVYKVSIESPPGVKMTVAPSTLVFDAGAKVQSFKVTFMAVHKLQGNYVFGSLTWSDGEGHAVRIPIAVRVVIQE</sequence>
<comment type="caution">
    <text evidence="9">The sequence shown here is derived from an EMBL/GenBank/DDBJ whole genome shotgun (WGS) entry which is preliminary data.</text>
</comment>
<dbReference type="SUPFAM" id="SSF52743">
    <property type="entry name" value="Subtilisin-like"/>
    <property type="match status" value="1"/>
</dbReference>
<name>A0A8J5GZC7_ZINOF</name>
<dbReference type="Pfam" id="PF17766">
    <property type="entry name" value="fn3_6"/>
    <property type="match status" value="1"/>
</dbReference>
<evidence type="ECO:0000313" key="9">
    <source>
        <dbReference type="EMBL" id="KAG6517089.1"/>
    </source>
</evidence>
<keyword evidence="4" id="KW-0720">Serine protease</keyword>
<evidence type="ECO:0000259" key="7">
    <source>
        <dbReference type="Pfam" id="PF05922"/>
    </source>
</evidence>
<feature type="domain" description="Inhibitor I9" evidence="7">
    <location>
        <begin position="99"/>
        <end position="177"/>
    </location>
</feature>
<accession>A0A8J5GZC7</accession>
<keyword evidence="4" id="KW-0378">Hydrolase</keyword>
<protein>
    <submittedName>
        <fullName evidence="9">Uncharacterized protein</fullName>
    </submittedName>
</protein>
<dbReference type="InterPro" id="IPR045051">
    <property type="entry name" value="SBT"/>
</dbReference>
<gene>
    <name evidence="9" type="ORF">ZIOFF_020469</name>
</gene>
<dbReference type="InterPro" id="IPR036852">
    <property type="entry name" value="Peptidase_S8/S53_dom_sf"/>
</dbReference>
<dbReference type="InterPro" id="IPR010259">
    <property type="entry name" value="S8pro/Inhibitor_I9"/>
</dbReference>
<keyword evidence="2" id="KW-0645">Protease</keyword>
<organism evidence="9 10">
    <name type="scientific">Zingiber officinale</name>
    <name type="common">Ginger</name>
    <name type="synonym">Amomum zingiber</name>
    <dbReference type="NCBI Taxonomy" id="94328"/>
    <lineage>
        <taxon>Eukaryota</taxon>
        <taxon>Viridiplantae</taxon>
        <taxon>Streptophyta</taxon>
        <taxon>Embryophyta</taxon>
        <taxon>Tracheophyta</taxon>
        <taxon>Spermatophyta</taxon>
        <taxon>Magnoliopsida</taxon>
        <taxon>Liliopsida</taxon>
        <taxon>Zingiberales</taxon>
        <taxon>Zingiberaceae</taxon>
        <taxon>Zingiber</taxon>
    </lineage>
</organism>
<dbReference type="PROSITE" id="PS51892">
    <property type="entry name" value="SUBTILASE"/>
    <property type="match status" value="1"/>
</dbReference>
<dbReference type="AlphaFoldDB" id="A0A8J5GZC7"/>
<dbReference type="FunFam" id="2.60.40.2310:FF:000001">
    <property type="entry name" value="Subtilisin-like protease SBT1.5"/>
    <property type="match status" value="1"/>
</dbReference>
<evidence type="ECO:0000313" key="10">
    <source>
        <dbReference type="Proteomes" id="UP000734854"/>
    </source>
</evidence>
<dbReference type="FunFam" id="3.30.70.80:FF:000002">
    <property type="entry name" value="Subtilisin-like protease SBT5.3"/>
    <property type="match status" value="1"/>
</dbReference>
<proteinExistence type="inferred from homology"/>
<comment type="similarity">
    <text evidence="1 5">Belongs to the peptidase S8 family.</text>
</comment>
<dbReference type="Gene3D" id="3.30.70.80">
    <property type="entry name" value="Peptidase S8 propeptide/proteinase inhibitor I9"/>
    <property type="match status" value="1"/>
</dbReference>
<dbReference type="Gene3D" id="2.60.40.2310">
    <property type="match status" value="1"/>
</dbReference>
<dbReference type="Gene3D" id="3.40.50.200">
    <property type="entry name" value="Peptidase S8/S53 domain"/>
    <property type="match status" value="1"/>
</dbReference>
<dbReference type="InterPro" id="IPR037045">
    <property type="entry name" value="S8pro/Inhibitor_I9_sf"/>
</dbReference>
<dbReference type="PANTHER" id="PTHR10795">
    <property type="entry name" value="PROPROTEIN CONVERTASE SUBTILISIN/KEXIN"/>
    <property type="match status" value="1"/>
</dbReference>
<keyword evidence="10" id="KW-1185">Reference proteome</keyword>
<evidence type="ECO:0000256" key="5">
    <source>
        <dbReference type="PROSITE-ProRule" id="PRU01240"/>
    </source>
</evidence>
<dbReference type="CDD" id="cd04852">
    <property type="entry name" value="Peptidases_S8_3"/>
    <property type="match status" value="1"/>
</dbReference>
<dbReference type="Pfam" id="PF05922">
    <property type="entry name" value="Inhibitor_I9"/>
    <property type="match status" value="1"/>
</dbReference>
<keyword evidence="3" id="KW-0732">Signal</keyword>